<dbReference type="InterPro" id="IPR013783">
    <property type="entry name" value="Ig-like_fold"/>
</dbReference>
<dbReference type="Proteomes" id="UP000711488">
    <property type="component" value="Unassembled WGS sequence"/>
</dbReference>
<dbReference type="Gene3D" id="2.60.40.10">
    <property type="entry name" value="Immunoglobulins"/>
    <property type="match status" value="2"/>
</dbReference>
<reference evidence="1" key="1">
    <citation type="submission" date="2014-08" db="EMBL/GenBank/DDBJ databases">
        <authorList>
            <person name="Murali S."/>
            <person name="Richards S."/>
            <person name="Bandaranaike D."/>
            <person name="Bellair M."/>
            <person name="Blankenburg K."/>
            <person name="Chao H."/>
            <person name="Dinh H."/>
            <person name="Doddapaneni H."/>
            <person name="Dugan-Rocha S."/>
            <person name="Elkadiri S."/>
            <person name="Gnanaolivu R."/>
            <person name="Hughes D."/>
            <person name="Lee S."/>
            <person name="Li M."/>
            <person name="Ming W."/>
            <person name="Munidasa M."/>
            <person name="Muniz J."/>
            <person name="Nguyen L."/>
            <person name="Osuji N."/>
            <person name="Pu L.-L."/>
            <person name="Puazo M."/>
            <person name="Skinner E."/>
            <person name="Qu C."/>
            <person name="Quiroz J."/>
            <person name="Raj R."/>
            <person name="Weissenberger G."/>
            <person name="Xin Y."/>
            <person name="Zou X."/>
            <person name="Han Y."/>
            <person name="Worley K."/>
            <person name="Muzny D."/>
            <person name="Gibbs R."/>
        </authorList>
    </citation>
    <scope>NUCLEOTIDE SEQUENCE</scope>
    <source>
        <strain evidence="1">HAZT.00-mixed</strain>
        <tissue evidence="1">Whole organism</tissue>
    </source>
</reference>
<evidence type="ECO:0008006" key="2">
    <source>
        <dbReference type="Google" id="ProtNLM"/>
    </source>
</evidence>
<organism evidence="1">
    <name type="scientific">Hyalella azteca</name>
    <name type="common">Amphipod</name>
    <dbReference type="NCBI Taxonomy" id="294128"/>
    <lineage>
        <taxon>Eukaryota</taxon>
        <taxon>Metazoa</taxon>
        <taxon>Ecdysozoa</taxon>
        <taxon>Arthropoda</taxon>
        <taxon>Crustacea</taxon>
        <taxon>Multicrustacea</taxon>
        <taxon>Malacostraca</taxon>
        <taxon>Eumalacostraca</taxon>
        <taxon>Peracarida</taxon>
        <taxon>Amphipoda</taxon>
        <taxon>Senticaudata</taxon>
        <taxon>Talitrida</taxon>
        <taxon>Talitroidea</taxon>
        <taxon>Hyalellidae</taxon>
        <taxon>Hyalella</taxon>
    </lineage>
</organism>
<dbReference type="AlphaFoldDB" id="A0A6A0GQ63"/>
<name>A0A6A0GQ63_HYAAZ</name>
<protein>
    <recommendedName>
        <fullName evidence="2">Ig-like domain-containing protein</fullName>
    </recommendedName>
</protein>
<reference evidence="1" key="3">
    <citation type="submission" date="2019-06" db="EMBL/GenBank/DDBJ databases">
        <authorList>
            <person name="Poynton C."/>
            <person name="Hasenbein S."/>
            <person name="Benoit J.B."/>
            <person name="Sepulveda M.S."/>
            <person name="Poelchau M.F."/>
            <person name="Murali S.C."/>
            <person name="Chen S."/>
            <person name="Glastad K.M."/>
            <person name="Werren J.H."/>
            <person name="Vineis J.H."/>
            <person name="Bowen J.L."/>
            <person name="Friedrich M."/>
            <person name="Jones J."/>
            <person name="Robertson H.M."/>
            <person name="Feyereisen R."/>
            <person name="Mechler-Hickson A."/>
            <person name="Mathers N."/>
            <person name="Lee C.E."/>
            <person name="Colbourne J.K."/>
            <person name="Biales A."/>
            <person name="Johnston J.S."/>
            <person name="Wellborn G.A."/>
            <person name="Rosendale A.J."/>
            <person name="Cridge A.G."/>
            <person name="Munoz-Torres M.C."/>
            <person name="Bain P.A."/>
            <person name="Manny A.R."/>
            <person name="Major K.M."/>
            <person name="Lambert F.N."/>
            <person name="Vulpe C.D."/>
            <person name="Tuck P."/>
            <person name="Blalock B.J."/>
            <person name="Lin Y.-Y."/>
            <person name="Smith M.E."/>
            <person name="Ochoa-Acuna H."/>
            <person name="Chen M.-J.M."/>
            <person name="Childers C.P."/>
            <person name="Qu J."/>
            <person name="Dugan S."/>
            <person name="Lee S.L."/>
            <person name="Chao H."/>
            <person name="Dinh H."/>
            <person name="Han Y."/>
            <person name="Doddapaneni H."/>
            <person name="Worley K.C."/>
            <person name="Muzny D.M."/>
            <person name="Gibbs R.A."/>
            <person name="Richards S."/>
        </authorList>
    </citation>
    <scope>NUCLEOTIDE SEQUENCE</scope>
    <source>
        <strain evidence="1">HAZT.00-mixed</strain>
        <tissue evidence="1">Whole organism</tissue>
    </source>
</reference>
<reference evidence="1" key="2">
    <citation type="journal article" date="2018" name="Environ. Sci. Technol.">
        <title>The Toxicogenome of Hyalella azteca: A Model for Sediment Ecotoxicology and Evolutionary Toxicology.</title>
        <authorList>
            <person name="Poynton H.C."/>
            <person name="Hasenbein S."/>
            <person name="Benoit J.B."/>
            <person name="Sepulveda M.S."/>
            <person name="Poelchau M.F."/>
            <person name="Hughes D.S.T."/>
            <person name="Murali S.C."/>
            <person name="Chen S."/>
            <person name="Glastad K.M."/>
            <person name="Goodisman M.A.D."/>
            <person name="Werren J.H."/>
            <person name="Vineis J.H."/>
            <person name="Bowen J.L."/>
            <person name="Friedrich M."/>
            <person name="Jones J."/>
            <person name="Robertson H.M."/>
            <person name="Feyereisen R."/>
            <person name="Mechler-Hickson A."/>
            <person name="Mathers N."/>
            <person name="Lee C.E."/>
            <person name="Colbourne J.K."/>
            <person name="Biales A."/>
            <person name="Johnston J.S."/>
            <person name="Wellborn G.A."/>
            <person name="Rosendale A.J."/>
            <person name="Cridge A.G."/>
            <person name="Munoz-Torres M.C."/>
            <person name="Bain P.A."/>
            <person name="Manny A.R."/>
            <person name="Major K.M."/>
            <person name="Lambert F.N."/>
            <person name="Vulpe C.D."/>
            <person name="Tuck P."/>
            <person name="Blalock B.J."/>
            <person name="Lin Y.Y."/>
            <person name="Smith M.E."/>
            <person name="Ochoa-Acuna H."/>
            <person name="Chen M.M."/>
            <person name="Childers C.P."/>
            <person name="Qu J."/>
            <person name="Dugan S."/>
            <person name="Lee S.L."/>
            <person name="Chao H."/>
            <person name="Dinh H."/>
            <person name="Han Y."/>
            <person name="Doddapaneni H."/>
            <person name="Worley K.C."/>
            <person name="Muzny D.M."/>
            <person name="Gibbs R.A."/>
            <person name="Richards S."/>
        </authorList>
    </citation>
    <scope>NUCLEOTIDE SEQUENCE</scope>
    <source>
        <strain evidence="1">HAZT.00-mixed</strain>
        <tissue evidence="1">Whole organism</tissue>
    </source>
</reference>
<comment type="caution">
    <text evidence="1">The sequence shown here is derived from an EMBL/GenBank/DDBJ whole genome shotgun (WGS) entry which is preliminary data.</text>
</comment>
<accession>A0A6A0GQ63</accession>
<proteinExistence type="predicted"/>
<evidence type="ECO:0000313" key="1">
    <source>
        <dbReference type="EMBL" id="KAA0184352.1"/>
    </source>
</evidence>
<sequence>MKVKELREAFDQLKVGEVNSSLLKSPIHSVFPGNSNHGSAGYIATRTRKEIQDSSHELPLLWIAEPKSTLVFSNDSGALLHCAAHAPGGPPPTVAWTTVDGRPFLPVSGLVEQLSNGSLWFLPFPSHRFDASLHRVIISCTVACDRGALISRPSAVTPVIRQDYVAQVQGQMVMAGNSALLECHLPEVEEGVLVVTSWLREDNINILPSLYGGELISGLITWWR</sequence>
<gene>
    <name evidence="1" type="ORF">HAZT_HAZT009377</name>
</gene>
<dbReference type="EMBL" id="JQDR03017007">
    <property type="protein sequence ID" value="KAA0184352.1"/>
    <property type="molecule type" value="Genomic_DNA"/>
</dbReference>